<evidence type="ECO:0000313" key="5">
    <source>
        <dbReference type="Proteomes" id="UP000746751"/>
    </source>
</evidence>
<gene>
    <name evidence="4" type="ORF">K8U80_01390</name>
</gene>
<accession>A0A921LSD1</accession>
<evidence type="ECO:0000256" key="2">
    <source>
        <dbReference type="SAM" id="SignalP"/>
    </source>
</evidence>
<dbReference type="SUPFAM" id="SSF50891">
    <property type="entry name" value="Cyclophilin-like"/>
    <property type="match status" value="1"/>
</dbReference>
<dbReference type="AlphaFoldDB" id="A0A921LSD1"/>
<feature type="domain" description="Cyclophilin-like" evidence="3">
    <location>
        <begin position="78"/>
        <end position="186"/>
    </location>
</feature>
<evidence type="ECO:0000313" key="4">
    <source>
        <dbReference type="EMBL" id="HJG30028.1"/>
    </source>
</evidence>
<protein>
    <recommendedName>
        <fullName evidence="3">Cyclophilin-like domain-containing protein</fullName>
    </recommendedName>
</protein>
<dbReference type="PROSITE" id="PS51257">
    <property type="entry name" value="PROKAR_LIPOPROTEIN"/>
    <property type="match status" value="1"/>
</dbReference>
<organism evidence="4 5">
    <name type="scientific">Collinsella ihumii</name>
    <dbReference type="NCBI Taxonomy" id="1720204"/>
    <lineage>
        <taxon>Bacteria</taxon>
        <taxon>Bacillati</taxon>
        <taxon>Actinomycetota</taxon>
        <taxon>Coriobacteriia</taxon>
        <taxon>Coriobacteriales</taxon>
        <taxon>Coriobacteriaceae</taxon>
        <taxon>Collinsella</taxon>
    </lineage>
</organism>
<dbReference type="EMBL" id="DYVF01000012">
    <property type="protein sequence ID" value="HJG30028.1"/>
    <property type="molecule type" value="Genomic_DNA"/>
</dbReference>
<evidence type="ECO:0000256" key="1">
    <source>
        <dbReference type="SAM" id="MobiDB-lite"/>
    </source>
</evidence>
<dbReference type="Gene3D" id="2.40.100.20">
    <property type="match status" value="1"/>
</dbReference>
<dbReference type="InterPro" id="IPR041183">
    <property type="entry name" value="Cyclophilin-like"/>
</dbReference>
<proteinExistence type="predicted"/>
<sequence>MHRTSTWGSMRIHVALAAAFAFAALSLSGCGSVRERATGSASEASLPTSQHAAPAAGDDERTGAVSEEGDQAVQNITLTINGTTYTATLEDTEAARALAERLPLSLSMSELNGNEKYCYLDEDLPTSSSRPGTIQAGDIMLFGSGCLVLFYETFSSGYSYTRIGRIDDPSGLAQAVGSGSVTVAWE</sequence>
<dbReference type="InterPro" id="IPR029000">
    <property type="entry name" value="Cyclophilin-like_dom_sf"/>
</dbReference>
<name>A0A921LSD1_9ACTN</name>
<keyword evidence="2" id="KW-0732">Signal</keyword>
<reference evidence="4" key="1">
    <citation type="journal article" date="2021" name="PeerJ">
        <title>Extensive microbial diversity within the chicken gut microbiome revealed by metagenomics and culture.</title>
        <authorList>
            <person name="Gilroy R."/>
            <person name="Ravi A."/>
            <person name="Getino M."/>
            <person name="Pursley I."/>
            <person name="Horton D.L."/>
            <person name="Alikhan N.F."/>
            <person name="Baker D."/>
            <person name="Gharbi K."/>
            <person name="Hall N."/>
            <person name="Watson M."/>
            <person name="Adriaenssens E.M."/>
            <person name="Foster-Nyarko E."/>
            <person name="Jarju S."/>
            <person name="Secka A."/>
            <person name="Antonio M."/>
            <person name="Oren A."/>
            <person name="Chaudhuri R.R."/>
            <person name="La Ragione R."/>
            <person name="Hildebrand F."/>
            <person name="Pallen M.J."/>
        </authorList>
    </citation>
    <scope>NUCLEOTIDE SEQUENCE</scope>
    <source>
        <strain evidence="4">ChiGjej2B2-7701</strain>
    </source>
</reference>
<feature type="region of interest" description="Disordered" evidence="1">
    <location>
        <begin position="39"/>
        <end position="67"/>
    </location>
</feature>
<comment type="caution">
    <text evidence="4">The sequence shown here is derived from an EMBL/GenBank/DDBJ whole genome shotgun (WGS) entry which is preliminary data.</text>
</comment>
<dbReference type="Pfam" id="PF18050">
    <property type="entry name" value="Cyclophil_like2"/>
    <property type="match status" value="1"/>
</dbReference>
<reference evidence="4" key="2">
    <citation type="submission" date="2021-09" db="EMBL/GenBank/DDBJ databases">
        <authorList>
            <person name="Gilroy R."/>
        </authorList>
    </citation>
    <scope>NUCLEOTIDE SEQUENCE</scope>
    <source>
        <strain evidence="4">ChiGjej2B2-7701</strain>
    </source>
</reference>
<dbReference type="Proteomes" id="UP000746751">
    <property type="component" value="Unassembled WGS sequence"/>
</dbReference>
<feature type="signal peptide" evidence="2">
    <location>
        <begin position="1"/>
        <end position="23"/>
    </location>
</feature>
<feature type="chain" id="PRO_5037724876" description="Cyclophilin-like domain-containing protein" evidence="2">
    <location>
        <begin position="24"/>
        <end position="186"/>
    </location>
</feature>
<evidence type="ECO:0000259" key="3">
    <source>
        <dbReference type="Pfam" id="PF18050"/>
    </source>
</evidence>
<feature type="compositionally biased region" description="Polar residues" evidence="1">
    <location>
        <begin position="39"/>
        <end position="51"/>
    </location>
</feature>